<reference evidence="3 4" key="1">
    <citation type="submission" date="2018-03" db="EMBL/GenBank/DDBJ databases">
        <title>Genomic Encyclopedia of Type Strains, Phase III (KMG-III): the genomes of soil and plant-associated and newly described type strains.</title>
        <authorList>
            <person name="Whitman W."/>
        </authorList>
    </citation>
    <scope>NUCLEOTIDE SEQUENCE [LARGE SCALE GENOMIC DNA]</scope>
    <source>
        <strain evidence="3 4">CGMCC 4.7104</strain>
    </source>
</reference>
<evidence type="ECO:0000259" key="2">
    <source>
        <dbReference type="SMART" id="SM00829"/>
    </source>
</evidence>
<dbReference type="SUPFAM" id="SSF50129">
    <property type="entry name" value="GroES-like"/>
    <property type="match status" value="1"/>
</dbReference>
<dbReference type="SMART" id="SM00829">
    <property type="entry name" value="PKS_ER"/>
    <property type="match status" value="1"/>
</dbReference>
<evidence type="ECO:0000313" key="4">
    <source>
        <dbReference type="Proteomes" id="UP000238312"/>
    </source>
</evidence>
<dbReference type="Pfam" id="PF08240">
    <property type="entry name" value="ADH_N"/>
    <property type="match status" value="1"/>
</dbReference>
<dbReference type="Gene3D" id="3.40.50.720">
    <property type="entry name" value="NAD(P)-binding Rossmann-like Domain"/>
    <property type="match status" value="1"/>
</dbReference>
<evidence type="ECO:0000256" key="1">
    <source>
        <dbReference type="ARBA" id="ARBA00022857"/>
    </source>
</evidence>
<sequence length="309" mass="32277">MTVETMRAVRFDDFGGIEVLRIAEVERPVPGPGQVLVKVVAAGINPGEAAVRLGVFRDVWPSTFPSGQGSDLAGVVVATGGGVEAFVAGDEVLGFTDNRASHAEYVVVQASDLVRRPPEVSWEQAGSLYVAGTTAVAEVRAVGLRSGDTVVIAGAAGGVGTIATQLAVEAGATVIGLASERNHQWLRERGAVPVTYGEGVAARIKAAAGHVDAFIDNFGSGYVDLAIELGVSPDRIDTIIDVAAVERYGVKNEGSAAAATAEVLAELTELIRTGRLEIPIAATYPLDRVQDAYRDLEQRHTRGKIVLKP</sequence>
<dbReference type="EMBL" id="PVNG01000028">
    <property type="protein sequence ID" value="PRX53384.1"/>
    <property type="molecule type" value="Genomic_DNA"/>
</dbReference>
<protein>
    <submittedName>
        <fullName evidence="3">NADPH:quinone reductase-like Zn-dependent oxidoreductase</fullName>
    </submittedName>
</protein>
<dbReference type="InterPro" id="IPR013154">
    <property type="entry name" value="ADH-like_N"/>
</dbReference>
<dbReference type="AlphaFoldDB" id="A0A2T0M7F2"/>
<dbReference type="InterPro" id="IPR036291">
    <property type="entry name" value="NAD(P)-bd_dom_sf"/>
</dbReference>
<gene>
    <name evidence="3" type="ORF">B0I32_128140</name>
</gene>
<dbReference type="GO" id="GO:0016491">
    <property type="term" value="F:oxidoreductase activity"/>
    <property type="evidence" value="ECO:0007669"/>
    <property type="project" value="InterPro"/>
</dbReference>
<dbReference type="InterPro" id="IPR011032">
    <property type="entry name" value="GroES-like_sf"/>
</dbReference>
<accession>A0A2T0M7F2</accession>
<dbReference type="InterPro" id="IPR051603">
    <property type="entry name" value="Zinc-ADH_QOR/CCCR"/>
</dbReference>
<evidence type="ECO:0000313" key="3">
    <source>
        <dbReference type="EMBL" id="PRX53384.1"/>
    </source>
</evidence>
<dbReference type="CDD" id="cd05289">
    <property type="entry name" value="MDR_like_2"/>
    <property type="match status" value="1"/>
</dbReference>
<dbReference type="PANTHER" id="PTHR44154:SF1">
    <property type="entry name" value="QUINONE OXIDOREDUCTASE"/>
    <property type="match status" value="1"/>
</dbReference>
<feature type="domain" description="Enoyl reductase (ER)" evidence="2">
    <location>
        <begin position="15"/>
        <end position="307"/>
    </location>
</feature>
<keyword evidence="4" id="KW-1185">Reference proteome</keyword>
<dbReference type="Gene3D" id="3.90.180.10">
    <property type="entry name" value="Medium-chain alcohol dehydrogenases, catalytic domain"/>
    <property type="match status" value="1"/>
</dbReference>
<keyword evidence="1" id="KW-0521">NADP</keyword>
<dbReference type="PANTHER" id="PTHR44154">
    <property type="entry name" value="QUINONE OXIDOREDUCTASE"/>
    <property type="match status" value="1"/>
</dbReference>
<dbReference type="SUPFAM" id="SSF51735">
    <property type="entry name" value="NAD(P)-binding Rossmann-fold domains"/>
    <property type="match status" value="1"/>
</dbReference>
<dbReference type="Proteomes" id="UP000238312">
    <property type="component" value="Unassembled WGS sequence"/>
</dbReference>
<comment type="caution">
    <text evidence="3">The sequence shown here is derived from an EMBL/GenBank/DDBJ whole genome shotgun (WGS) entry which is preliminary data.</text>
</comment>
<dbReference type="RefSeq" id="WP_219912379.1">
    <property type="nucleotide sequence ID" value="NZ_PVNG01000028.1"/>
</dbReference>
<proteinExistence type="predicted"/>
<organism evidence="3 4">
    <name type="scientific">Nonomuraea fuscirosea</name>
    <dbReference type="NCBI Taxonomy" id="1291556"/>
    <lineage>
        <taxon>Bacteria</taxon>
        <taxon>Bacillati</taxon>
        <taxon>Actinomycetota</taxon>
        <taxon>Actinomycetes</taxon>
        <taxon>Streptosporangiales</taxon>
        <taxon>Streptosporangiaceae</taxon>
        <taxon>Nonomuraea</taxon>
    </lineage>
</organism>
<name>A0A2T0M7F2_9ACTN</name>
<dbReference type="Pfam" id="PF13602">
    <property type="entry name" value="ADH_zinc_N_2"/>
    <property type="match status" value="1"/>
</dbReference>
<dbReference type="InterPro" id="IPR020843">
    <property type="entry name" value="ER"/>
</dbReference>